<reference evidence="2 3" key="1">
    <citation type="submission" date="2017-03" db="EMBL/GenBank/DDBJ databases">
        <title>Genome of the blue death feigning beetle - Asbolus verrucosus.</title>
        <authorList>
            <person name="Rider S.D."/>
        </authorList>
    </citation>
    <scope>NUCLEOTIDE SEQUENCE [LARGE SCALE GENOMIC DNA]</scope>
    <source>
        <strain evidence="2">Butters</strain>
        <tissue evidence="2">Head and leg muscle</tissue>
    </source>
</reference>
<feature type="non-terminal residue" evidence="2">
    <location>
        <position position="1"/>
    </location>
</feature>
<dbReference type="STRING" id="1661398.A0A482WEI2"/>
<organism evidence="2 3">
    <name type="scientific">Asbolus verrucosus</name>
    <name type="common">Desert ironclad beetle</name>
    <dbReference type="NCBI Taxonomy" id="1661398"/>
    <lineage>
        <taxon>Eukaryota</taxon>
        <taxon>Metazoa</taxon>
        <taxon>Ecdysozoa</taxon>
        <taxon>Arthropoda</taxon>
        <taxon>Hexapoda</taxon>
        <taxon>Insecta</taxon>
        <taxon>Pterygota</taxon>
        <taxon>Neoptera</taxon>
        <taxon>Endopterygota</taxon>
        <taxon>Coleoptera</taxon>
        <taxon>Polyphaga</taxon>
        <taxon>Cucujiformia</taxon>
        <taxon>Tenebrionidae</taxon>
        <taxon>Pimeliinae</taxon>
        <taxon>Asbolus</taxon>
    </lineage>
</organism>
<dbReference type="InterPro" id="IPR002350">
    <property type="entry name" value="Kazal_dom"/>
</dbReference>
<feature type="domain" description="Kazal-like" evidence="1">
    <location>
        <begin position="39"/>
        <end position="81"/>
    </location>
</feature>
<sequence>IKVLKWGQYISGKQVALVASTYGLPAKGSTKAALKKKPCLKECDDAGYKPVCAGDGSGKNNKSFGSECVLSNYNCETGNSNYSSLFYFNNEPD</sequence>
<dbReference type="Proteomes" id="UP000292052">
    <property type="component" value="Unassembled WGS sequence"/>
</dbReference>
<dbReference type="AlphaFoldDB" id="A0A482WEI2"/>
<protein>
    <recommendedName>
        <fullName evidence="1">Kazal-like domain-containing protein</fullName>
    </recommendedName>
</protein>
<evidence type="ECO:0000313" key="3">
    <source>
        <dbReference type="Proteomes" id="UP000292052"/>
    </source>
</evidence>
<evidence type="ECO:0000259" key="1">
    <source>
        <dbReference type="Pfam" id="PF07648"/>
    </source>
</evidence>
<evidence type="ECO:0000313" key="2">
    <source>
        <dbReference type="EMBL" id="RZC42908.1"/>
    </source>
</evidence>
<gene>
    <name evidence="2" type="ORF">BDFB_009870</name>
</gene>
<comment type="caution">
    <text evidence="2">The sequence shown here is derived from an EMBL/GenBank/DDBJ whole genome shotgun (WGS) entry which is preliminary data.</text>
</comment>
<accession>A0A482WEI2</accession>
<proteinExistence type="predicted"/>
<name>A0A482WEI2_ASBVE</name>
<dbReference type="Pfam" id="PF07648">
    <property type="entry name" value="Kazal_2"/>
    <property type="match status" value="1"/>
</dbReference>
<keyword evidence="3" id="KW-1185">Reference proteome</keyword>
<dbReference type="Gene3D" id="3.30.60.30">
    <property type="match status" value="1"/>
</dbReference>
<dbReference type="EMBL" id="QDEB01003857">
    <property type="protein sequence ID" value="RZC42908.1"/>
    <property type="molecule type" value="Genomic_DNA"/>
</dbReference>
<dbReference type="OrthoDB" id="6817055at2759"/>